<sequence length="302" mass="34809">MHIYKIFGLIIASEIQLPVCQEKPELENQANVFIKFDEVRKYLPNDIKDLNKHTFVKPNNIWLHIKENAWIHIHDGKYITVELLANADLQTICLYLFGSGIGALIHQQGKAIIHGNTIETNNGCVVFTGDSGAGKSTLATAMYKKGYSFIADDLAVINNKLEVEPGIPRLKIWQDTANQLNINIRDLNQIRLLVDKYSYPIEENICLTPKPITAIFLLENHQHNNFEIQEIKSIAKLSELQKHNYRKFYVKRMGYQQQFFKLNSQLAKNISLYKIIRPANKFGFQIEKLINIVEDIITTYNH</sequence>
<dbReference type="InterPro" id="IPR027417">
    <property type="entry name" value="P-loop_NTPase"/>
</dbReference>
<dbReference type="InterPro" id="IPR025662">
    <property type="entry name" value="Sigma_54_int_dom_ATP-bd_1"/>
</dbReference>
<keyword evidence="1" id="KW-0723">Serine/threonine-protein kinase</keyword>
<dbReference type="EMBL" id="CP022375">
    <property type="protein sequence ID" value="AXH29972.1"/>
    <property type="molecule type" value="Genomic_DNA"/>
</dbReference>
<dbReference type="Proteomes" id="UP000253862">
    <property type="component" value="Chromosome"/>
</dbReference>
<protein>
    <submittedName>
        <fullName evidence="1">Serine/threonine protein kinase</fullName>
    </submittedName>
</protein>
<keyword evidence="2" id="KW-1185">Reference proteome</keyword>
<accession>A0A345JRM6</accession>
<evidence type="ECO:0000313" key="1">
    <source>
        <dbReference type="EMBL" id="AXH29972.1"/>
    </source>
</evidence>
<organism evidence="1 2">
    <name type="scientific">Francisella opportunistica</name>
    <dbReference type="NCBI Taxonomy" id="2016517"/>
    <lineage>
        <taxon>Bacteria</taxon>
        <taxon>Pseudomonadati</taxon>
        <taxon>Pseudomonadota</taxon>
        <taxon>Gammaproteobacteria</taxon>
        <taxon>Thiotrichales</taxon>
        <taxon>Francisellaceae</taxon>
        <taxon>Francisella</taxon>
    </lineage>
</organism>
<dbReference type="RefSeq" id="WP_071629243.1">
    <property type="nucleotide sequence ID" value="NZ_CP022375.1"/>
</dbReference>
<evidence type="ECO:0000313" key="2">
    <source>
        <dbReference type="Proteomes" id="UP000253862"/>
    </source>
</evidence>
<proteinExistence type="predicted"/>
<dbReference type="Gene3D" id="3.40.50.300">
    <property type="entry name" value="P-loop containing nucleotide triphosphate hydrolases"/>
    <property type="match status" value="1"/>
</dbReference>
<dbReference type="SUPFAM" id="SSF53795">
    <property type="entry name" value="PEP carboxykinase-like"/>
    <property type="match status" value="1"/>
</dbReference>
<keyword evidence="1" id="KW-0418">Kinase</keyword>
<keyword evidence="1" id="KW-0808">Transferase</keyword>
<gene>
    <name evidence="1" type="ORF">CGC43_04930</name>
</gene>
<dbReference type="GO" id="GO:0004674">
    <property type="term" value="F:protein serine/threonine kinase activity"/>
    <property type="evidence" value="ECO:0007669"/>
    <property type="project" value="UniProtKB-KW"/>
</dbReference>
<reference evidence="1 2" key="1">
    <citation type="submission" date="2017-07" db="EMBL/GenBank/DDBJ databases">
        <title>Complete genome sequences and comparative analysis of the novel pathogen Francisella opportunistica.</title>
        <authorList>
            <person name="Dietrich E.A."/>
            <person name="Kingry L.C."/>
            <person name="Petersen J.M."/>
        </authorList>
    </citation>
    <scope>NUCLEOTIDE SEQUENCE [LARGE SCALE GENOMIC DNA]</scope>
    <source>
        <strain evidence="1 2">14-2155</strain>
    </source>
</reference>
<dbReference type="AlphaFoldDB" id="A0A345JRM6"/>
<dbReference type="PROSITE" id="PS00675">
    <property type="entry name" value="SIGMA54_INTERACT_1"/>
    <property type="match status" value="1"/>
</dbReference>
<name>A0A345JRM6_9GAMM</name>